<gene>
    <name evidence="1" type="ORF">ACFQ1M_12340</name>
</gene>
<evidence type="ECO:0008006" key="3">
    <source>
        <dbReference type="Google" id="ProtNLM"/>
    </source>
</evidence>
<sequence>MKKYLLVLVSFLMLACFNDVEGKLCQKWDIVEQGRLPKAPKMPISLKWGYYHFQRDYSFIHKGAFGSKTKGDWYVDGHNLTMTLAGETKVFTIKEIGQEKLELTTEDFYISLRKSK</sequence>
<dbReference type="RefSeq" id="WP_386408645.1">
    <property type="nucleotide sequence ID" value="NZ_JBHTJH010000017.1"/>
</dbReference>
<dbReference type="EMBL" id="JBHTJH010000017">
    <property type="protein sequence ID" value="MFD0862995.1"/>
    <property type="molecule type" value="Genomic_DNA"/>
</dbReference>
<reference evidence="2" key="1">
    <citation type="journal article" date="2019" name="Int. J. Syst. Evol. Microbiol.">
        <title>The Global Catalogue of Microorganisms (GCM) 10K type strain sequencing project: providing services to taxonomists for standard genome sequencing and annotation.</title>
        <authorList>
            <consortium name="The Broad Institute Genomics Platform"/>
            <consortium name="The Broad Institute Genome Sequencing Center for Infectious Disease"/>
            <person name="Wu L."/>
            <person name="Ma J."/>
        </authorList>
    </citation>
    <scope>NUCLEOTIDE SEQUENCE [LARGE SCALE GENOMIC DNA]</scope>
    <source>
        <strain evidence="2">CCUG 62952</strain>
    </source>
</reference>
<organism evidence="1 2">
    <name type="scientific">Sungkyunkwania multivorans</name>
    <dbReference type="NCBI Taxonomy" id="1173618"/>
    <lineage>
        <taxon>Bacteria</taxon>
        <taxon>Pseudomonadati</taxon>
        <taxon>Bacteroidota</taxon>
        <taxon>Flavobacteriia</taxon>
        <taxon>Flavobacteriales</taxon>
        <taxon>Flavobacteriaceae</taxon>
        <taxon>Sungkyunkwania</taxon>
    </lineage>
</organism>
<evidence type="ECO:0000313" key="2">
    <source>
        <dbReference type="Proteomes" id="UP001596978"/>
    </source>
</evidence>
<protein>
    <recommendedName>
        <fullName evidence="3">Lipocalin-like domain-containing protein</fullName>
    </recommendedName>
</protein>
<proteinExistence type="predicted"/>
<accession>A0ABW3D1Q8</accession>
<keyword evidence="2" id="KW-1185">Reference proteome</keyword>
<evidence type="ECO:0000313" key="1">
    <source>
        <dbReference type="EMBL" id="MFD0862995.1"/>
    </source>
</evidence>
<name>A0ABW3D1Q8_9FLAO</name>
<comment type="caution">
    <text evidence="1">The sequence shown here is derived from an EMBL/GenBank/DDBJ whole genome shotgun (WGS) entry which is preliminary data.</text>
</comment>
<dbReference type="PROSITE" id="PS51257">
    <property type="entry name" value="PROKAR_LIPOPROTEIN"/>
    <property type="match status" value="1"/>
</dbReference>
<dbReference type="Proteomes" id="UP001596978">
    <property type="component" value="Unassembled WGS sequence"/>
</dbReference>